<evidence type="ECO:0000256" key="1">
    <source>
        <dbReference type="ARBA" id="ARBA00004167"/>
    </source>
</evidence>
<dbReference type="PANTHER" id="PTHR31509">
    <property type="entry name" value="BPS1-LIKE PROTEIN"/>
    <property type="match status" value="1"/>
</dbReference>
<dbReference type="Pfam" id="PF05633">
    <property type="entry name" value="ROH1-like"/>
    <property type="match status" value="1"/>
</dbReference>
<evidence type="ECO:0000256" key="3">
    <source>
        <dbReference type="ARBA" id="ARBA00022989"/>
    </source>
</evidence>
<comment type="similarity">
    <text evidence="5">Belongs to the ROH1 family.</text>
</comment>
<evidence type="ECO:0000313" key="7">
    <source>
        <dbReference type="Proteomes" id="UP001634007"/>
    </source>
</evidence>
<evidence type="ECO:0000313" key="6">
    <source>
        <dbReference type="EMBL" id="KAL3719765.1"/>
    </source>
</evidence>
<dbReference type="AlphaFoldDB" id="A0ABD3IXJ6"/>
<organism evidence="6 7">
    <name type="scientific">Eucalyptus globulus</name>
    <name type="common">Tasmanian blue gum</name>
    <dbReference type="NCBI Taxonomy" id="34317"/>
    <lineage>
        <taxon>Eukaryota</taxon>
        <taxon>Viridiplantae</taxon>
        <taxon>Streptophyta</taxon>
        <taxon>Embryophyta</taxon>
        <taxon>Tracheophyta</taxon>
        <taxon>Spermatophyta</taxon>
        <taxon>Magnoliopsida</taxon>
        <taxon>eudicotyledons</taxon>
        <taxon>Gunneridae</taxon>
        <taxon>Pentapetalae</taxon>
        <taxon>rosids</taxon>
        <taxon>malvids</taxon>
        <taxon>Myrtales</taxon>
        <taxon>Myrtaceae</taxon>
        <taxon>Myrtoideae</taxon>
        <taxon>Eucalypteae</taxon>
        <taxon>Eucalyptus</taxon>
    </lineage>
</organism>
<dbReference type="Proteomes" id="UP001634007">
    <property type="component" value="Unassembled WGS sequence"/>
</dbReference>
<evidence type="ECO:0000256" key="5">
    <source>
        <dbReference type="ARBA" id="ARBA00035114"/>
    </source>
</evidence>
<keyword evidence="3" id="KW-1133">Transmembrane helix</keyword>
<dbReference type="GO" id="GO:0016020">
    <property type="term" value="C:membrane"/>
    <property type="evidence" value="ECO:0007669"/>
    <property type="project" value="UniProtKB-SubCell"/>
</dbReference>
<dbReference type="InterPro" id="IPR008511">
    <property type="entry name" value="ROH1-like"/>
</dbReference>
<keyword evidence="7" id="KW-1185">Reference proteome</keyword>
<evidence type="ECO:0000256" key="2">
    <source>
        <dbReference type="ARBA" id="ARBA00022692"/>
    </source>
</evidence>
<gene>
    <name evidence="6" type="ORF">ACJRO7_004701</name>
</gene>
<keyword evidence="4" id="KW-0472">Membrane</keyword>
<reference evidence="6 7" key="1">
    <citation type="submission" date="2024-11" db="EMBL/GenBank/DDBJ databases">
        <title>Chromosome-level genome assembly of Eucalyptus globulus Labill. provides insights into its genome evolution.</title>
        <authorList>
            <person name="Li X."/>
        </authorList>
    </citation>
    <scope>NUCLEOTIDE SEQUENCE [LARGE SCALE GENOMIC DNA]</scope>
    <source>
        <strain evidence="6">CL2024</strain>
        <tissue evidence="6">Fresh tender leaves</tissue>
    </source>
</reference>
<proteinExistence type="inferred from homology"/>
<dbReference type="EMBL" id="JBJKBG010000010">
    <property type="protein sequence ID" value="KAL3719765.1"/>
    <property type="molecule type" value="Genomic_DNA"/>
</dbReference>
<comment type="caution">
    <text evidence="6">The sequence shown here is derived from an EMBL/GenBank/DDBJ whole genome shotgun (WGS) entry which is preliminary data.</text>
</comment>
<evidence type="ECO:0000256" key="4">
    <source>
        <dbReference type="ARBA" id="ARBA00023136"/>
    </source>
</evidence>
<name>A0ABD3IXJ6_EUCGL</name>
<protein>
    <submittedName>
        <fullName evidence="6">Uncharacterized protein</fullName>
    </submittedName>
</protein>
<accession>A0ABD3IXJ6</accession>
<comment type="subcellular location">
    <subcellularLocation>
        <location evidence="1">Membrane</location>
        <topology evidence="1">Single-pass membrane protein</topology>
    </subcellularLocation>
</comment>
<keyword evidence="2" id="KW-0812">Transmembrane</keyword>
<sequence length="334" mass="37227">MYTRLSSPGDEEARLTAEELESISSSFDESVRSPLWGLSPASASLPWLFSAVDVLATAHSAVRSLIYELKSDDDDSLFSWYLDNSLKVLDVCNCMSSEIERLCLHHLDRRMAMKLICSEGNPSEEEIHQARDLLADSEGESVGDMEKLIRDLASSIGMAALRGKVLPVDRVVRRAVQAVNFLTAFIAGVISSALRSSLGMVVCFPEEFPWGDAVRAIESKMIVESRRGEETDRKMRVLRELDDVEARRRHVLEAIDEVVASGGGGEVVKRLREVAAGLEKATNEMLKGLYQLRDGLTELFLRVTKIRKEMVDEFRANLWEGPLPKKPSKIGKND</sequence>